<accession>A0A7R9C2S0</accession>
<proteinExistence type="predicted"/>
<sequence>AITGKYMKAKLSKQIPLGVAKLLLAWKKDCWELLHRLQGLSVRNNQAILRAVYYRALEMSKKEPIERHRRKTVKELALTNFQLQKLTRLSSMPAELNVQYLKSMKTFADASRKILTLVFYEPDNVKLVDLLSVLADERANFFAMTDRFLLEKSALKRFSRIPDPQPLFVT</sequence>
<dbReference type="EMBL" id="CAJPEX010008687">
    <property type="protein sequence ID" value="CAG0924708.1"/>
    <property type="molecule type" value="Genomic_DNA"/>
</dbReference>
<protein>
    <submittedName>
        <fullName evidence="1">Uncharacterized protein</fullName>
    </submittedName>
</protein>
<reference evidence="1" key="1">
    <citation type="submission" date="2020-11" db="EMBL/GenBank/DDBJ databases">
        <authorList>
            <person name="Tran Van P."/>
        </authorList>
    </citation>
    <scope>NUCLEOTIDE SEQUENCE</scope>
</reference>
<organism evidence="1">
    <name type="scientific">Notodromas monacha</name>
    <dbReference type="NCBI Taxonomy" id="399045"/>
    <lineage>
        <taxon>Eukaryota</taxon>
        <taxon>Metazoa</taxon>
        <taxon>Ecdysozoa</taxon>
        <taxon>Arthropoda</taxon>
        <taxon>Crustacea</taxon>
        <taxon>Oligostraca</taxon>
        <taxon>Ostracoda</taxon>
        <taxon>Podocopa</taxon>
        <taxon>Podocopida</taxon>
        <taxon>Cypridocopina</taxon>
        <taxon>Cypridoidea</taxon>
        <taxon>Cyprididae</taxon>
        <taxon>Notodromas</taxon>
    </lineage>
</organism>
<name>A0A7R9C2S0_9CRUS</name>
<dbReference type="AlphaFoldDB" id="A0A7R9C2S0"/>
<dbReference type="EMBL" id="OA890724">
    <property type="protein sequence ID" value="CAD7284556.1"/>
    <property type="molecule type" value="Genomic_DNA"/>
</dbReference>
<feature type="non-terminal residue" evidence="1">
    <location>
        <position position="1"/>
    </location>
</feature>
<keyword evidence="2" id="KW-1185">Reference proteome</keyword>
<dbReference type="Proteomes" id="UP000678499">
    <property type="component" value="Unassembled WGS sequence"/>
</dbReference>
<evidence type="ECO:0000313" key="1">
    <source>
        <dbReference type="EMBL" id="CAD7284556.1"/>
    </source>
</evidence>
<gene>
    <name evidence="1" type="ORF">NMOB1V02_LOCUS12161</name>
</gene>
<evidence type="ECO:0000313" key="2">
    <source>
        <dbReference type="Proteomes" id="UP000678499"/>
    </source>
</evidence>